<dbReference type="SUPFAM" id="SSF52540">
    <property type="entry name" value="P-loop containing nucleoside triphosphate hydrolases"/>
    <property type="match status" value="1"/>
</dbReference>
<sequence>MGGRKMATDEESVYGSAGDSQAPQEPTLRLILVGKTGAGKSATGNSILGHRRFLSRLGATSVTRACAAGSRRWGKWRVEVVDTPDLFGSESPEAEPGCEERGRCYLLSAPGPHALLLVTQLGRFTAQDQQAVATVRAMFGDDVLERTVVVFTRKEDLAGGSVQGYVRDTDNRALRELVAACGGRVCALDNRATGREQEAQAEELLGLAAALVREHGGAHYTNDVYGLARALHWACPEERLGRVAQKVAARMRRPLVTWLPAGLSGWRKSQGSGWRLRVAVLLGGALLLCVLLCRRRSEAFAEGLAEVRPG</sequence>
<dbReference type="PANTHER" id="PTHR10903:SF74">
    <property type="entry name" value="GTPASE IMAP FAMILY MEMBER 1"/>
    <property type="match status" value="1"/>
</dbReference>
<evidence type="ECO:0000313" key="7">
    <source>
        <dbReference type="Proteomes" id="UP001610411"/>
    </source>
</evidence>
<feature type="region of interest" description="Disordered" evidence="4">
    <location>
        <begin position="1"/>
        <end position="22"/>
    </location>
</feature>
<comment type="similarity">
    <text evidence="1">Belongs to the TRAFAC class TrmE-Era-EngA-EngB-Septin-like GTPase superfamily. AIG1/Toc34/Toc159-like paraseptin GTPase family. IAN subfamily.</text>
</comment>
<accession>A0ABD2EG49</accession>
<evidence type="ECO:0000259" key="5">
    <source>
        <dbReference type="PROSITE" id="PS51720"/>
    </source>
</evidence>
<keyword evidence="7" id="KW-1185">Reference proteome</keyword>
<dbReference type="InterPro" id="IPR006703">
    <property type="entry name" value="G_AIG1"/>
</dbReference>
<keyword evidence="2" id="KW-0547">Nucleotide-binding</keyword>
<proteinExistence type="inferred from homology"/>
<gene>
    <name evidence="6" type="ORF">WCI35_016071</name>
</gene>
<evidence type="ECO:0000256" key="1">
    <source>
        <dbReference type="ARBA" id="ARBA00008535"/>
    </source>
</evidence>
<evidence type="ECO:0000256" key="4">
    <source>
        <dbReference type="SAM" id="MobiDB-lite"/>
    </source>
</evidence>
<dbReference type="InterPro" id="IPR027417">
    <property type="entry name" value="P-loop_NTPase"/>
</dbReference>
<dbReference type="PANTHER" id="PTHR10903">
    <property type="entry name" value="GTPASE, IMAP FAMILY MEMBER-RELATED"/>
    <property type="match status" value="1"/>
</dbReference>
<dbReference type="Pfam" id="PF04548">
    <property type="entry name" value="AIG1"/>
    <property type="match status" value="1"/>
</dbReference>
<dbReference type="FunFam" id="3.40.50.300:FF:000366">
    <property type="entry name" value="GTPase, IMAP family member 2"/>
    <property type="match status" value="1"/>
</dbReference>
<dbReference type="EMBL" id="JBFSEQ010000005">
    <property type="protein sequence ID" value="KAL2777851.1"/>
    <property type="molecule type" value="Genomic_DNA"/>
</dbReference>
<comment type="caution">
    <text evidence="6">The sequence shown here is derived from an EMBL/GenBank/DDBJ whole genome shotgun (WGS) entry which is preliminary data.</text>
</comment>
<dbReference type="AlphaFoldDB" id="A0ABD2EG49"/>
<feature type="domain" description="AIG1-type G" evidence="5">
    <location>
        <begin position="25"/>
        <end position="229"/>
    </location>
</feature>
<keyword evidence="3" id="KW-0342">GTP-binding</keyword>
<evidence type="ECO:0000256" key="3">
    <source>
        <dbReference type="ARBA" id="ARBA00023134"/>
    </source>
</evidence>
<evidence type="ECO:0000256" key="2">
    <source>
        <dbReference type="ARBA" id="ARBA00022741"/>
    </source>
</evidence>
<dbReference type="Gene3D" id="3.40.50.300">
    <property type="entry name" value="P-loop containing nucleotide triphosphate hydrolases"/>
    <property type="match status" value="1"/>
</dbReference>
<evidence type="ECO:0000313" key="6">
    <source>
        <dbReference type="EMBL" id="KAL2777851.1"/>
    </source>
</evidence>
<dbReference type="InterPro" id="IPR045058">
    <property type="entry name" value="GIMA/IAN/Toc"/>
</dbReference>
<dbReference type="GO" id="GO:0005525">
    <property type="term" value="F:GTP binding"/>
    <property type="evidence" value="ECO:0007669"/>
    <property type="project" value="UniProtKB-KW"/>
</dbReference>
<reference evidence="6 7" key="1">
    <citation type="journal article" date="2024" name="G3 (Bethesda)">
        <title>A hybrid genome assembly of the endangered aye-aye (Daubentonia madagascariensis).</title>
        <authorList>
            <person name="Versoza C.J."/>
            <person name="Pfeifer S.P."/>
        </authorList>
    </citation>
    <scope>NUCLEOTIDE SEQUENCE [LARGE SCALE GENOMIC DNA]</scope>
    <source>
        <strain evidence="6">6821</strain>
    </source>
</reference>
<dbReference type="CDD" id="cd01852">
    <property type="entry name" value="AIG1"/>
    <property type="match status" value="1"/>
</dbReference>
<dbReference type="Proteomes" id="UP001610411">
    <property type="component" value="Unassembled WGS sequence"/>
</dbReference>
<dbReference type="PROSITE" id="PS51720">
    <property type="entry name" value="G_AIG1"/>
    <property type="match status" value="1"/>
</dbReference>
<name>A0ABD2EG49_DAUMA</name>
<organism evidence="6 7">
    <name type="scientific">Daubentonia madagascariensis</name>
    <name type="common">Aye-aye</name>
    <name type="synonym">Sciurus madagascariensis</name>
    <dbReference type="NCBI Taxonomy" id="31869"/>
    <lineage>
        <taxon>Eukaryota</taxon>
        <taxon>Metazoa</taxon>
        <taxon>Chordata</taxon>
        <taxon>Craniata</taxon>
        <taxon>Vertebrata</taxon>
        <taxon>Euteleostomi</taxon>
        <taxon>Mammalia</taxon>
        <taxon>Eutheria</taxon>
        <taxon>Euarchontoglires</taxon>
        <taxon>Primates</taxon>
        <taxon>Strepsirrhini</taxon>
        <taxon>Chiromyiformes</taxon>
        <taxon>Daubentoniidae</taxon>
        <taxon>Daubentonia</taxon>
    </lineage>
</organism>
<protein>
    <submittedName>
        <fullName evidence="6">GTPase IMAP family member 1</fullName>
    </submittedName>
</protein>